<organism evidence="2 3">
    <name type="scientific">Drosophila gunungcola</name>
    <name type="common">fruit fly</name>
    <dbReference type="NCBI Taxonomy" id="103775"/>
    <lineage>
        <taxon>Eukaryota</taxon>
        <taxon>Metazoa</taxon>
        <taxon>Ecdysozoa</taxon>
        <taxon>Arthropoda</taxon>
        <taxon>Hexapoda</taxon>
        <taxon>Insecta</taxon>
        <taxon>Pterygota</taxon>
        <taxon>Neoptera</taxon>
        <taxon>Endopterygota</taxon>
        <taxon>Diptera</taxon>
        <taxon>Brachycera</taxon>
        <taxon>Muscomorpha</taxon>
        <taxon>Ephydroidea</taxon>
        <taxon>Drosophilidae</taxon>
        <taxon>Drosophila</taxon>
        <taxon>Sophophora</taxon>
    </lineage>
</organism>
<dbReference type="OrthoDB" id="7869303at2759"/>
<feature type="compositionally biased region" description="Polar residues" evidence="1">
    <location>
        <begin position="81"/>
        <end position="94"/>
    </location>
</feature>
<comment type="caution">
    <text evidence="2">The sequence shown here is derived from an EMBL/GenBank/DDBJ whole genome shotgun (WGS) entry which is preliminary data.</text>
</comment>
<reference evidence="2" key="1">
    <citation type="journal article" date="2023" name="Genome Biol. Evol.">
        <title>Long-read-based Genome Assembly of Drosophila gunungcola Reveals Fewer Chemosensory Genes in Flower-breeding Species.</title>
        <authorList>
            <person name="Negi A."/>
            <person name="Liao B.Y."/>
            <person name="Yeh S.D."/>
        </authorList>
    </citation>
    <scope>NUCLEOTIDE SEQUENCE</scope>
    <source>
        <strain evidence="2">Sukarami</strain>
    </source>
</reference>
<accession>A0A9Q0BJV2</accession>
<protein>
    <submittedName>
        <fullName evidence="2">Uncharacterized protein</fullName>
    </submittedName>
</protein>
<name>A0A9Q0BJV2_9MUSC</name>
<evidence type="ECO:0000313" key="2">
    <source>
        <dbReference type="EMBL" id="KAI8034837.1"/>
    </source>
</evidence>
<gene>
    <name evidence="2" type="ORF">M5D96_012353</name>
</gene>
<sequence>MLKYLAGIFVKPRNDYVDGRLTTPLNKKMRTSCLPQVKNDSHGKVSLMSLKSVINGSRITTSGKGKSEHREPRRRREGNPFQVSRPISRSSMKSTKFQMEDPISYIVNVAASCSSNETIPPSPTEVVRHENDLESQSLGDQDHCLDLKAYKEDSRCTSKLAEQSLPVPPPITRVQSWMSCATAPLDATPFNNFDGLSNPNPKFSIDENLDPIGWEMDWLPEEF</sequence>
<proteinExistence type="predicted"/>
<dbReference type="AlphaFoldDB" id="A0A9Q0BJV2"/>
<evidence type="ECO:0000313" key="3">
    <source>
        <dbReference type="Proteomes" id="UP001059596"/>
    </source>
</evidence>
<dbReference type="EMBL" id="JAMKOV010000057">
    <property type="protein sequence ID" value="KAI8034837.1"/>
    <property type="molecule type" value="Genomic_DNA"/>
</dbReference>
<evidence type="ECO:0000256" key="1">
    <source>
        <dbReference type="SAM" id="MobiDB-lite"/>
    </source>
</evidence>
<feature type="region of interest" description="Disordered" evidence="1">
    <location>
        <begin position="56"/>
        <end position="94"/>
    </location>
</feature>
<keyword evidence="3" id="KW-1185">Reference proteome</keyword>
<dbReference type="Proteomes" id="UP001059596">
    <property type="component" value="Unassembled WGS sequence"/>
</dbReference>